<dbReference type="Pfam" id="PF13540">
    <property type="entry name" value="RCC1_2"/>
    <property type="match status" value="1"/>
</dbReference>
<feature type="repeat" description="RCC1" evidence="2">
    <location>
        <begin position="126"/>
        <end position="166"/>
    </location>
</feature>
<proteinExistence type="predicted"/>
<dbReference type="InterPro" id="IPR000408">
    <property type="entry name" value="Reg_chr_condens"/>
</dbReference>
<dbReference type="SUPFAM" id="SSF50985">
    <property type="entry name" value="RCC1/BLIP-II"/>
    <property type="match status" value="1"/>
</dbReference>
<dbReference type="Proteomes" id="UP001189429">
    <property type="component" value="Unassembled WGS sequence"/>
</dbReference>
<organism evidence="3 4">
    <name type="scientific">Prorocentrum cordatum</name>
    <dbReference type="NCBI Taxonomy" id="2364126"/>
    <lineage>
        <taxon>Eukaryota</taxon>
        <taxon>Sar</taxon>
        <taxon>Alveolata</taxon>
        <taxon>Dinophyceae</taxon>
        <taxon>Prorocentrales</taxon>
        <taxon>Prorocentraceae</taxon>
        <taxon>Prorocentrum</taxon>
    </lineage>
</organism>
<dbReference type="PANTHER" id="PTHR45622">
    <property type="entry name" value="UBIQUITIN-PROTEIN LIGASE E3A-RELATED"/>
    <property type="match status" value="1"/>
</dbReference>
<accession>A0ABN9RDR2</accession>
<evidence type="ECO:0000256" key="2">
    <source>
        <dbReference type="PROSITE-ProRule" id="PRU00235"/>
    </source>
</evidence>
<dbReference type="EMBL" id="CAUYUJ010006365">
    <property type="protein sequence ID" value="CAK0817128.1"/>
    <property type="molecule type" value="Genomic_DNA"/>
</dbReference>
<dbReference type="Gene3D" id="2.130.10.30">
    <property type="entry name" value="Regulator of chromosome condensation 1/beta-lactamase-inhibitor protein II"/>
    <property type="match status" value="1"/>
</dbReference>
<keyword evidence="4" id="KW-1185">Reference proteome</keyword>
<sequence length="331" mass="35029">MAAAAHWKRMSFLINDGAAFLFSAVDHSAKVHIYSVTLAISGKAVVQLLGVVRDDYLHFTQIAAGAHFTGVVDFLIAAWGDAIGILSDGILQIIHPQGEEICEWEVHRTIVQISMSNHVVLLGDDGTAHALGRNDAGQCDLPDLQDNVKFTEVAAGWKHSVLLRSDGTAAACGSNDWGQCNIPPLSEGVTYTHVAAGAKYTRCNTSDGNIVVCGLSANNQDIAFCALGPGTAFAAAAPPSMQLHATLADLAMIFRTVSGEECWRTSVSSETTLKTIWRDLKLVWKEGQFGRGAGRVDAVLPGGRLLTCACAKGDTVSSVFGAPEMYGGATR</sequence>
<gene>
    <name evidence="3" type="ORF">PCOR1329_LOCUS19819</name>
</gene>
<dbReference type="PROSITE" id="PS50012">
    <property type="entry name" value="RCC1_3"/>
    <property type="match status" value="1"/>
</dbReference>
<reference evidence="3" key="1">
    <citation type="submission" date="2023-10" db="EMBL/GenBank/DDBJ databases">
        <authorList>
            <person name="Chen Y."/>
            <person name="Shah S."/>
            <person name="Dougan E. K."/>
            <person name="Thang M."/>
            <person name="Chan C."/>
        </authorList>
    </citation>
    <scope>NUCLEOTIDE SEQUENCE [LARGE SCALE GENOMIC DNA]</scope>
</reference>
<protein>
    <submittedName>
        <fullName evidence="3">Uncharacterized protein</fullName>
    </submittedName>
</protein>
<comment type="caution">
    <text evidence="3">The sequence shown here is derived from an EMBL/GenBank/DDBJ whole genome shotgun (WGS) entry which is preliminary data.</text>
</comment>
<evidence type="ECO:0000256" key="1">
    <source>
        <dbReference type="ARBA" id="ARBA00022737"/>
    </source>
</evidence>
<name>A0ABN9RDR2_9DINO</name>
<evidence type="ECO:0000313" key="3">
    <source>
        <dbReference type="EMBL" id="CAK0817128.1"/>
    </source>
</evidence>
<dbReference type="InterPro" id="IPR051709">
    <property type="entry name" value="Ub-ligase/GTPase-reg"/>
</dbReference>
<dbReference type="InterPro" id="IPR009091">
    <property type="entry name" value="RCC1/BLIP-II"/>
</dbReference>
<keyword evidence="1" id="KW-0677">Repeat</keyword>
<evidence type="ECO:0000313" key="4">
    <source>
        <dbReference type="Proteomes" id="UP001189429"/>
    </source>
</evidence>
<dbReference type="PANTHER" id="PTHR45622:SF70">
    <property type="entry name" value="SECRETION-REGULATING GUANINE NUCLEOTIDE EXCHANGE FACTOR"/>
    <property type="match status" value="1"/>
</dbReference>